<dbReference type="Pfam" id="PF00754">
    <property type="entry name" value="F5_F8_type_C"/>
    <property type="match status" value="1"/>
</dbReference>
<dbReference type="Gene3D" id="2.60.120.260">
    <property type="entry name" value="Galactose-binding domain-like"/>
    <property type="match status" value="1"/>
</dbReference>
<dbReference type="Pfam" id="PF00024">
    <property type="entry name" value="PAN_1"/>
    <property type="match status" value="1"/>
</dbReference>
<accession>A0A6P8HHM0</accession>
<keyword evidence="2" id="KW-1185">Reference proteome</keyword>
<dbReference type="PANTHER" id="PTHR24543">
    <property type="entry name" value="MULTICOPPER OXIDASE-RELATED"/>
    <property type="match status" value="1"/>
</dbReference>
<evidence type="ECO:0000259" key="1">
    <source>
        <dbReference type="PROSITE" id="PS50022"/>
    </source>
</evidence>
<protein>
    <submittedName>
        <fullName evidence="3 4">Retinoschisin-like</fullName>
    </submittedName>
</protein>
<evidence type="ECO:0000313" key="4">
    <source>
        <dbReference type="RefSeq" id="XP_031554438.1"/>
    </source>
</evidence>
<sequence length="299" mass="33449">MTIDYLVFLAMSLAQSTVRYAQFSPPYDIPAHVHFDSFNTAFGWVLKRHVIKTLSNIVGIGQCMMQCSLYDDCYSLNFYPNVGVCELNSATHASHPGDYVPSDNGSFLLYIFRSAKFCDDSLCTGDQVCLLEKDGVTRQCKDCAKALGMEDRSIPDSAIMSSSTYGAGTSPSGGKYARLHNIATGLDSCCWAPAYPTAGQYLQVDLGQVKIVKRVATQGRDGNQVKYVTKYTIKWSIDGQTWEDHKENDVVKVFDGNVDHFTVVTNSLKDKIITRYIRLVVQEWYGYIELRMELYGCTI</sequence>
<dbReference type="CDD" id="cd00057">
    <property type="entry name" value="FA58C"/>
    <property type="match status" value="1"/>
</dbReference>
<organism evidence="2 4">
    <name type="scientific">Actinia tenebrosa</name>
    <name type="common">Australian red waratah sea anemone</name>
    <dbReference type="NCBI Taxonomy" id="6105"/>
    <lineage>
        <taxon>Eukaryota</taxon>
        <taxon>Metazoa</taxon>
        <taxon>Cnidaria</taxon>
        <taxon>Anthozoa</taxon>
        <taxon>Hexacorallia</taxon>
        <taxon>Actiniaria</taxon>
        <taxon>Actiniidae</taxon>
        <taxon>Actinia</taxon>
    </lineage>
</organism>
<dbReference type="InterPro" id="IPR008979">
    <property type="entry name" value="Galactose-bd-like_sf"/>
</dbReference>
<dbReference type="SUPFAM" id="SSF57414">
    <property type="entry name" value="Hairpin loop containing domain-like"/>
    <property type="match status" value="1"/>
</dbReference>
<name>A0A6P8HHM0_ACTTE</name>
<evidence type="ECO:0000313" key="2">
    <source>
        <dbReference type="Proteomes" id="UP000515163"/>
    </source>
</evidence>
<dbReference type="GeneID" id="116291407"/>
<dbReference type="FunFam" id="2.60.120.260:FF:000016">
    <property type="entry name" value="Contactin-associated protein-like 4 isoform 1"/>
    <property type="match status" value="1"/>
</dbReference>
<dbReference type="InterPro" id="IPR000421">
    <property type="entry name" value="FA58C"/>
</dbReference>
<dbReference type="OrthoDB" id="5985199at2759"/>
<dbReference type="RefSeq" id="XP_031554437.1">
    <property type="nucleotide sequence ID" value="XM_031698577.1"/>
</dbReference>
<dbReference type="SMART" id="SM00231">
    <property type="entry name" value="FA58C"/>
    <property type="match status" value="1"/>
</dbReference>
<feature type="domain" description="F5/8 type C" evidence="1">
    <location>
        <begin position="143"/>
        <end position="297"/>
    </location>
</feature>
<gene>
    <name evidence="3 4" type="primary">LOC116291407</name>
</gene>
<dbReference type="RefSeq" id="XP_031554438.1">
    <property type="nucleotide sequence ID" value="XM_031698578.1"/>
</dbReference>
<dbReference type="InterPro" id="IPR003609">
    <property type="entry name" value="Pan_app"/>
</dbReference>
<dbReference type="SUPFAM" id="SSF49785">
    <property type="entry name" value="Galactose-binding domain-like"/>
    <property type="match status" value="1"/>
</dbReference>
<proteinExistence type="predicted"/>
<reference evidence="3 4" key="1">
    <citation type="submission" date="2025-04" db="UniProtKB">
        <authorList>
            <consortium name="RefSeq"/>
        </authorList>
    </citation>
    <scope>IDENTIFICATION</scope>
    <source>
        <tissue evidence="3 4">Tentacle</tissue>
    </source>
</reference>
<evidence type="ECO:0000313" key="3">
    <source>
        <dbReference type="RefSeq" id="XP_031554437.1"/>
    </source>
</evidence>
<dbReference type="PROSITE" id="PS50022">
    <property type="entry name" value="FA58C_3"/>
    <property type="match status" value="1"/>
</dbReference>
<dbReference type="AlphaFoldDB" id="A0A6P8HHM0"/>
<dbReference type="Proteomes" id="UP000515163">
    <property type="component" value="Unplaced"/>
</dbReference>
<dbReference type="KEGG" id="aten:116291407"/>